<feature type="short sequence motif" description="GXSXG" evidence="3">
    <location>
        <begin position="69"/>
        <end position="73"/>
    </location>
</feature>
<dbReference type="Gene3D" id="3.40.1090.10">
    <property type="entry name" value="Cytosolic phospholipase A2 catalytic domain"/>
    <property type="match status" value="1"/>
</dbReference>
<dbReference type="PANTHER" id="PTHR32176:SF92">
    <property type="entry name" value="XYLOSE ISOMERASE"/>
    <property type="match status" value="1"/>
</dbReference>
<dbReference type="EMBL" id="CM026428">
    <property type="protein sequence ID" value="KAG0567207.1"/>
    <property type="molecule type" value="Genomic_DNA"/>
</dbReference>
<dbReference type="GO" id="GO:0004620">
    <property type="term" value="F:phospholipase activity"/>
    <property type="evidence" value="ECO:0007669"/>
    <property type="project" value="TreeGrafter"/>
</dbReference>
<keyword evidence="7" id="KW-1185">Reference proteome</keyword>
<evidence type="ECO:0000313" key="6">
    <source>
        <dbReference type="EMBL" id="KAG0567204.1"/>
    </source>
</evidence>
<dbReference type="EMBL" id="CM026428">
    <property type="protein sequence ID" value="KAG0567205.1"/>
    <property type="molecule type" value="Genomic_DNA"/>
</dbReference>
<feature type="active site" description="Nucleophile" evidence="3">
    <location>
        <position position="71"/>
    </location>
</feature>
<evidence type="ECO:0000256" key="3">
    <source>
        <dbReference type="PROSITE-ProRule" id="PRU01161"/>
    </source>
</evidence>
<sequence length="399" mass="44331">MEIQGQNSAYATCKPKGQPGSKKCILSFDGGGVRGIMSCVMIEYLESKLQSLEGSEDVRIADYFDEIAGTSTGALVACLLVAPDPVTKRPRFSAKDCTNFYLQHSAQVFPQDSGLFSSVKSWITRLKGPKYSPAGLESILKEVFGDLKLTETFKPVIVPSYDINYECSVLFSTTQAKSKQIPDCYIRDVCRATTAAPTYFPPHYFTSTTEGGEKWEFNMVDGGVSANNPAFIAVSELLKDHVDEAEKEIKYEDLLVISFGTGQKNASYSATTCAKWGILSWIYNDGSVPLLDMLTLASQDIVDYNMSSTFYEQCCHDNYLRVQIEKLEENQTSLDDSSESNLQALMGTAQNFLRSKAQTRNKLGQFVPDSRWTTYDAALSQYAAWLVEERNARNLQQSS</sequence>
<comment type="similarity">
    <text evidence="1 4">Belongs to the patatin family.</text>
</comment>
<dbReference type="InterPro" id="IPR016035">
    <property type="entry name" value="Acyl_Trfase/lysoPLipase"/>
</dbReference>
<comment type="caution">
    <text evidence="6">The sequence shown here is derived from an EMBL/GenBank/DDBJ whole genome shotgun (WGS) entry which is preliminary data.</text>
</comment>
<evidence type="ECO:0000256" key="1">
    <source>
        <dbReference type="ARBA" id="ARBA00010240"/>
    </source>
</evidence>
<dbReference type="EMBL" id="CM026428">
    <property type="protein sequence ID" value="KAG0567204.1"/>
    <property type="molecule type" value="Genomic_DNA"/>
</dbReference>
<evidence type="ECO:0000256" key="4">
    <source>
        <dbReference type="RuleBase" id="RU361262"/>
    </source>
</evidence>
<dbReference type="Proteomes" id="UP000822688">
    <property type="component" value="Chromosome 7"/>
</dbReference>
<dbReference type="InterPro" id="IPR002641">
    <property type="entry name" value="PNPLA_dom"/>
</dbReference>
<name>A0A8T0HA28_CERPU</name>
<proteinExistence type="inferred from homology"/>
<dbReference type="PANTHER" id="PTHR32176">
    <property type="entry name" value="XYLOSE ISOMERASE"/>
    <property type="match status" value="1"/>
</dbReference>
<dbReference type="SUPFAM" id="SSF52151">
    <property type="entry name" value="FabD/lysophospholipase-like"/>
    <property type="match status" value="1"/>
</dbReference>
<dbReference type="AlphaFoldDB" id="A0A8T0HA28"/>
<gene>
    <name evidence="6" type="ORF">KC19_7G118400</name>
</gene>
<dbReference type="GO" id="GO:0047372">
    <property type="term" value="F:monoacylglycerol lipase activity"/>
    <property type="evidence" value="ECO:0007669"/>
    <property type="project" value="TreeGrafter"/>
</dbReference>
<organism evidence="6 7">
    <name type="scientific">Ceratodon purpureus</name>
    <name type="common">Fire moss</name>
    <name type="synonym">Dicranum purpureum</name>
    <dbReference type="NCBI Taxonomy" id="3225"/>
    <lineage>
        <taxon>Eukaryota</taxon>
        <taxon>Viridiplantae</taxon>
        <taxon>Streptophyta</taxon>
        <taxon>Embryophyta</taxon>
        <taxon>Bryophyta</taxon>
        <taxon>Bryophytina</taxon>
        <taxon>Bryopsida</taxon>
        <taxon>Dicranidae</taxon>
        <taxon>Pseudoditrichales</taxon>
        <taxon>Ditrichaceae</taxon>
        <taxon>Ceratodon</taxon>
    </lineage>
</organism>
<dbReference type="Pfam" id="PF01734">
    <property type="entry name" value="Patatin"/>
    <property type="match status" value="1"/>
</dbReference>
<evidence type="ECO:0000256" key="2">
    <source>
        <dbReference type="ARBA" id="ARBA00023098"/>
    </source>
</evidence>
<feature type="active site" description="Proton acceptor" evidence="3">
    <location>
        <position position="221"/>
    </location>
</feature>
<dbReference type="GO" id="GO:0016042">
    <property type="term" value="P:lipid catabolic process"/>
    <property type="evidence" value="ECO:0007669"/>
    <property type="project" value="UniProtKB-UniRule"/>
</dbReference>
<accession>A0A8T0HA28</accession>
<protein>
    <recommendedName>
        <fullName evidence="4">Patatin</fullName>
        <ecNumber evidence="4">3.1.1.-</ecNumber>
    </recommendedName>
</protein>
<dbReference type="EC" id="3.1.1.-" evidence="4"/>
<dbReference type="OrthoDB" id="1658288at2759"/>
<dbReference type="PROSITE" id="PS51635">
    <property type="entry name" value="PNPLA"/>
    <property type="match status" value="1"/>
</dbReference>
<feature type="short sequence motif" description="DGA/G" evidence="3">
    <location>
        <begin position="221"/>
        <end position="223"/>
    </location>
</feature>
<reference evidence="6" key="1">
    <citation type="submission" date="2020-06" db="EMBL/GenBank/DDBJ databases">
        <title>WGS assembly of Ceratodon purpureus strain R40.</title>
        <authorList>
            <person name="Carey S.B."/>
            <person name="Jenkins J."/>
            <person name="Shu S."/>
            <person name="Lovell J.T."/>
            <person name="Sreedasyam A."/>
            <person name="Maumus F."/>
            <person name="Tiley G.P."/>
            <person name="Fernandez-Pozo N."/>
            <person name="Barry K."/>
            <person name="Chen C."/>
            <person name="Wang M."/>
            <person name="Lipzen A."/>
            <person name="Daum C."/>
            <person name="Saski C.A."/>
            <person name="Payton A.C."/>
            <person name="Mcbreen J.C."/>
            <person name="Conrad R.E."/>
            <person name="Kollar L.M."/>
            <person name="Olsson S."/>
            <person name="Huttunen S."/>
            <person name="Landis J.B."/>
            <person name="Wickett N.J."/>
            <person name="Johnson M.G."/>
            <person name="Rensing S.A."/>
            <person name="Grimwood J."/>
            <person name="Schmutz J."/>
            <person name="Mcdaniel S.F."/>
        </authorList>
    </citation>
    <scope>NUCLEOTIDE SEQUENCE</scope>
    <source>
        <strain evidence="6">R40</strain>
    </source>
</reference>
<keyword evidence="2 3" id="KW-0443">Lipid metabolism</keyword>
<comment type="domain">
    <text evidence="4">The nitrogen atoms of the two glycine residues in the GGXR motif define the oxyanion hole, and stabilize the oxyanion that forms during the nucleophilic attack by the catalytic serine during substrate cleavage.</text>
</comment>
<keyword evidence="3 4" id="KW-0378">Hydrolase</keyword>
<keyword evidence="3 4" id="KW-0442">Lipid degradation</keyword>
<evidence type="ECO:0000313" key="7">
    <source>
        <dbReference type="Proteomes" id="UP000822688"/>
    </source>
</evidence>
<evidence type="ECO:0000259" key="5">
    <source>
        <dbReference type="PROSITE" id="PS51635"/>
    </source>
</evidence>
<comment type="function">
    <text evidence="4">Lipolytic acyl hydrolase (LAH).</text>
</comment>
<feature type="short sequence motif" description="GXGXXG" evidence="3">
    <location>
        <begin position="30"/>
        <end position="35"/>
    </location>
</feature>
<feature type="domain" description="PNPLA" evidence="5">
    <location>
        <begin position="26"/>
        <end position="234"/>
    </location>
</feature>